<keyword evidence="2 4" id="KW-0285">Flavoprotein</keyword>
<evidence type="ECO:0000256" key="4">
    <source>
        <dbReference type="PIRSR" id="PIRSR602081-1"/>
    </source>
</evidence>
<proteinExistence type="inferred from homology"/>
<feature type="site" description="Electron transfer via tryptophanyl radical" evidence="5">
    <location>
        <position position="173"/>
    </location>
</feature>
<evidence type="ECO:0000256" key="1">
    <source>
        <dbReference type="ARBA" id="ARBA00017881"/>
    </source>
</evidence>
<dbReference type="SUPFAM" id="SSF48173">
    <property type="entry name" value="Cryptochrome/photolyase FAD-binding domain"/>
    <property type="match status" value="1"/>
</dbReference>
<comment type="cofactor">
    <cofactor evidence="6">
        <name>(6R)-5,10-methylene-5,6,7,8-tetrahydrofolate</name>
        <dbReference type="ChEBI" id="CHEBI:15636"/>
    </cofactor>
    <text evidence="6">Binds 1 5,10-methenyltetrahydrofolate (MTHF) per subunit.</text>
</comment>
<keyword evidence="6" id="KW-0157">Chromophore</keyword>
<reference evidence="8 9" key="1">
    <citation type="submission" date="2015-01" db="EMBL/GenBank/DDBJ databases">
        <title>Vibrio sp. C5 JCM 19232 whole genome shotgun sequence.</title>
        <authorList>
            <person name="Sawabe T."/>
            <person name="Meirelles P."/>
            <person name="Feng G."/>
            <person name="Sayaka M."/>
            <person name="Hattori M."/>
            <person name="Ohkuma M."/>
        </authorList>
    </citation>
    <scope>NUCLEOTIDE SEQUENCE [LARGE SCALE GENOMIC DNA]</scope>
    <source>
        <strain evidence="8 9">JCM19232</strain>
    </source>
</reference>
<reference evidence="8 9" key="2">
    <citation type="submission" date="2015-01" db="EMBL/GenBank/DDBJ databases">
        <authorList>
            <consortium name="NBRP consortium"/>
            <person name="Sawabe T."/>
            <person name="Meirelles P."/>
            <person name="Feng G."/>
            <person name="Sayaka M."/>
            <person name="Hattori M."/>
            <person name="Ohkuma M."/>
        </authorList>
    </citation>
    <scope>NUCLEOTIDE SEQUENCE [LARGE SCALE GENOMIC DNA]</scope>
    <source>
        <strain evidence="8 9">JCM19232</strain>
    </source>
</reference>
<evidence type="ECO:0000256" key="3">
    <source>
        <dbReference type="ARBA" id="ARBA00022827"/>
    </source>
</evidence>
<dbReference type="AlphaFoldDB" id="A0A0B8P9H5"/>
<evidence type="ECO:0000259" key="7">
    <source>
        <dbReference type="Pfam" id="PF03441"/>
    </source>
</evidence>
<protein>
    <recommendedName>
        <fullName evidence="1 6">Cryptochrome DASH</fullName>
    </recommendedName>
</protein>
<feature type="binding site" evidence="4">
    <location>
        <begin position="49"/>
        <end position="53"/>
    </location>
    <ligand>
        <name>FAD</name>
        <dbReference type="ChEBI" id="CHEBI:57692"/>
    </ligand>
</feature>
<feature type="binding site" evidence="4">
    <location>
        <begin position="186"/>
        <end position="188"/>
    </location>
    <ligand>
        <name>FAD</name>
        <dbReference type="ChEBI" id="CHEBI:57692"/>
    </ligand>
</feature>
<name>A0A0B8P9H5_9VIBR</name>
<dbReference type="PANTHER" id="PTHR11455">
    <property type="entry name" value="CRYPTOCHROME"/>
    <property type="match status" value="1"/>
</dbReference>
<evidence type="ECO:0000256" key="6">
    <source>
        <dbReference type="RuleBase" id="RU367151"/>
    </source>
</evidence>
<dbReference type="NCBIfam" id="TIGR02765">
    <property type="entry name" value="crypto_DASH"/>
    <property type="match status" value="1"/>
</dbReference>
<comment type="caution">
    <text evidence="8">The sequence shown here is derived from an EMBL/GenBank/DDBJ whole genome shotgun (WGS) entry which is preliminary data.</text>
</comment>
<dbReference type="EMBL" id="BBSA01000007">
    <property type="protein sequence ID" value="GAM62996.1"/>
    <property type="molecule type" value="Genomic_DNA"/>
</dbReference>
<evidence type="ECO:0000313" key="8">
    <source>
        <dbReference type="EMBL" id="GAM62996.1"/>
    </source>
</evidence>
<dbReference type="Gene3D" id="1.10.579.10">
    <property type="entry name" value="DNA Cyclobutane Dipyrimidine Photolyase, subunit A, domain 3"/>
    <property type="match status" value="1"/>
</dbReference>
<sequence length="245" mass="28872">MLSEVNASIFYQFNGGEAQAKAHLESYFGSQRPQTYKLVRNELDGWDNSTKMSPWLALGNLSPRQVWYEVNKHEALHGENDSTYWIKFELLWREFFHWYAHWHGRDLFKSSGLKENERDWGQDERVFENWCSGNTGYDIVDACMNQLNHTGFMSNRGRQLVASCLIHELGLDWRLGALYFEHNLIDYDLGSNWGNWQYIAGVGADAKPVRRFDLEKQTQMYDPEREFIDFWTGSDDLDREERKCG</sequence>
<dbReference type="Proteomes" id="UP000031670">
    <property type="component" value="Unassembled WGS sequence"/>
</dbReference>
<feature type="site" description="Electron transfer via tryptophanyl radical" evidence="5">
    <location>
        <position position="120"/>
    </location>
</feature>
<feature type="binding site" evidence="4">
    <location>
        <position position="36"/>
    </location>
    <ligand>
        <name>FAD</name>
        <dbReference type="ChEBI" id="CHEBI:57692"/>
    </ligand>
</feature>
<dbReference type="Pfam" id="PF03441">
    <property type="entry name" value="FAD_binding_7"/>
    <property type="match status" value="1"/>
</dbReference>
<keyword evidence="3 4" id="KW-0274">FAD</keyword>
<evidence type="ECO:0000256" key="5">
    <source>
        <dbReference type="PIRSR" id="PIRSR602081-2"/>
    </source>
</evidence>
<dbReference type="Gene3D" id="1.25.40.80">
    <property type="match status" value="1"/>
</dbReference>
<dbReference type="InterPro" id="IPR005101">
    <property type="entry name" value="Cryptochr/Photolyase_FAD-bd"/>
</dbReference>
<dbReference type="InterPro" id="IPR002081">
    <property type="entry name" value="Cryptochrome/DNA_photolyase_1"/>
</dbReference>
<accession>A0A0B8P9H5</accession>
<dbReference type="InterPro" id="IPR036134">
    <property type="entry name" value="Crypto/Photolyase_FAD-like_sf"/>
</dbReference>
<evidence type="ECO:0000313" key="9">
    <source>
        <dbReference type="Proteomes" id="UP000031670"/>
    </source>
</evidence>
<dbReference type="GO" id="GO:0071949">
    <property type="term" value="F:FAD binding"/>
    <property type="evidence" value="ECO:0007669"/>
    <property type="project" value="TreeGrafter"/>
</dbReference>
<organism evidence="8 9">
    <name type="scientific">Vibrio ishigakensis</name>
    <dbReference type="NCBI Taxonomy" id="1481914"/>
    <lineage>
        <taxon>Bacteria</taxon>
        <taxon>Pseudomonadati</taxon>
        <taxon>Pseudomonadota</taxon>
        <taxon>Gammaproteobacteria</taxon>
        <taxon>Vibrionales</taxon>
        <taxon>Vibrionaceae</taxon>
        <taxon>Vibrio</taxon>
    </lineage>
</organism>
<feature type="site" description="Electron transfer via tryptophanyl radical" evidence="5">
    <location>
        <position position="196"/>
    </location>
</feature>
<feature type="domain" description="Cryptochrome/DNA photolyase FAD-binding" evidence="7">
    <location>
        <begin position="88"/>
        <end position="231"/>
    </location>
</feature>
<dbReference type="PRINTS" id="PR00147">
    <property type="entry name" value="DNAPHOTLYASE"/>
</dbReference>
<dbReference type="InterPro" id="IPR014133">
    <property type="entry name" value="Cry_DASH"/>
</dbReference>
<dbReference type="PANTHER" id="PTHR11455:SF22">
    <property type="entry name" value="CRYPTOCHROME DASH"/>
    <property type="match status" value="1"/>
</dbReference>
<gene>
    <name evidence="8" type="ORF">JCM19232_4673</name>
</gene>
<dbReference type="GO" id="GO:0000719">
    <property type="term" value="P:photoreactive repair"/>
    <property type="evidence" value="ECO:0007669"/>
    <property type="project" value="TreeGrafter"/>
</dbReference>
<evidence type="ECO:0000256" key="2">
    <source>
        <dbReference type="ARBA" id="ARBA00022630"/>
    </source>
</evidence>
<dbReference type="GO" id="GO:0003913">
    <property type="term" value="F:DNA photolyase activity"/>
    <property type="evidence" value="ECO:0007669"/>
    <property type="project" value="InterPro"/>
</dbReference>
<comment type="similarity">
    <text evidence="6">Belongs to the DNA photolyase class-1 family.</text>
</comment>
<dbReference type="GO" id="GO:0003677">
    <property type="term" value="F:DNA binding"/>
    <property type="evidence" value="ECO:0007669"/>
    <property type="project" value="TreeGrafter"/>
</dbReference>
<comment type="cofactor">
    <cofactor evidence="4 6">
        <name>FAD</name>
        <dbReference type="ChEBI" id="CHEBI:57692"/>
    </cofactor>
    <text evidence="4 6">Binds 1 FAD per subunit.</text>
</comment>
<comment type="function">
    <text evidence="6">May have a photoreceptor function.</text>
</comment>